<sequence length="81" mass="8315">MCASDARVEALSDGYVYDPERLSAEQCTGDACVVCHTRWPRPRTALGVLPDGGAVFGCGDCAALVGAGAPVAADTRVFAAR</sequence>
<evidence type="ECO:0000313" key="1">
    <source>
        <dbReference type="EMBL" id="SHJ30718.1"/>
    </source>
</evidence>
<keyword evidence="2" id="KW-1185">Reference proteome</keyword>
<dbReference type="Proteomes" id="UP000184452">
    <property type="component" value="Unassembled WGS sequence"/>
</dbReference>
<dbReference type="OrthoDB" id="3479895at2"/>
<reference evidence="1 2" key="1">
    <citation type="submission" date="2016-11" db="EMBL/GenBank/DDBJ databases">
        <authorList>
            <person name="Jaros S."/>
            <person name="Januszkiewicz K."/>
            <person name="Wedrychowicz H."/>
        </authorList>
    </citation>
    <scope>NUCLEOTIDE SEQUENCE [LARGE SCALE GENOMIC DNA]</scope>
    <source>
        <strain evidence="1 2">CGMCC 4.5723</strain>
    </source>
</reference>
<proteinExistence type="predicted"/>
<evidence type="ECO:0000313" key="2">
    <source>
        <dbReference type="Proteomes" id="UP000184452"/>
    </source>
</evidence>
<dbReference type="RefSeq" id="WP_073378385.1">
    <property type="nucleotide sequence ID" value="NZ_FQZK01000005.1"/>
</dbReference>
<dbReference type="EMBL" id="FQZK01000005">
    <property type="protein sequence ID" value="SHJ30718.1"/>
    <property type="molecule type" value="Genomic_DNA"/>
</dbReference>
<protein>
    <submittedName>
        <fullName evidence="1">Uncharacterized protein</fullName>
    </submittedName>
</protein>
<name>A0A1M6I8P4_9ACTN</name>
<dbReference type="AlphaFoldDB" id="A0A1M6I8P4"/>
<organism evidence="1 2">
    <name type="scientific">Nocardiopsis flavescens</name>
    <dbReference type="NCBI Taxonomy" id="758803"/>
    <lineage>
        <taxon>Bacteria</taxon>
        <taxon>Bacillati</taxon>
        <taxon>Actinomycetota</taxon>
        <taxon>Actinomycetes</taxon>
        <taxon>Streptosporangiales</taxon>
        <taxon>Nocardiopsidaceae</taxon>
        <taxon>Nocardiopsis</taxon>
    </lineage>
</organism>
<accession>A0A1M6I8P4</accession>
<gene>
    <name evidence="1" type="ORF">SAMN05421803_10533</name>
</gene>